<evidence type="ECO:0000313" key="2">
    <source>
        <dbReference type="Proteomes" id="UP000237105"/>
    </source>
</evidence>
<proteinExistence type="predicted"/>
<accession>A0A2P5CL08</accession>
<keyword evidence="2" id="KW-1185">Reference proteome</keyword>
<dbReference type="AlphaFoldDB" id="A0A2P5CL08"/>
<reference evidence="2" key="1">
    <citation type="submission" date="2016-06" db="EMBL/GenBank/DDBJ databases">
        <title>Parallel loss of symbiosis genes in relatives of nitrogen-fixing non-legume Parasponia.</title>
        <authorList>
            <person name="Van Velzen R."/>
            <person name="Holmer R."/>
            <person name="Bu F."/>
            <person name="Rutten L."/>
            <person name="Van Zeijl A."/>
            <person name="Liu W."/>
            <person name="Santuari L."/>
            <person name="Cao Q."/>
            <person name="Sharma T."/>
            <person name="Shen D."/>
            <person name="Roswanjaya Y."/>
            <person name="Wardhani T."/>
            <person name="Kalhor M.S."/>
            <person name="Jansen J."/>
            <person name="Van den Hoogen J."/>
            <person name="Gungor B."/>
            <person name="Hartog M."/>
            <person name="Hontelez J."/>
            <person name="Verver J."/>
            <person name="Yang W.-C."/>
            <person name="Schijlen E."/>
            <person name="Repin R."/>
            <person name="Schilthuizen M."/>
            <person name="Schranz E."/>
            <person name="Heidstra R."/>
            <person name="Miyata K."/>
            <person name="Fedorova E."/>
            <person name="Kohlen W."/>
            <person name="Bisseling T."/>
            <person name="Smit S."/>
            <person name="Geurts R."/>
        </authorList>
    </citation>
    <scope>NUCLEOTIDE SEQUENCE [LARGE SCALE GENOMIC DNA]</scope>
    <source>
        <strain evidence="2">cv. WU1-14</strain>
    </source>
</reference>
<evidence type="ECO:0000313" key="1">
    <source>
        <dbReference type="EMBL" id="PON61732.1"/>
    </source>
</evidence>
<protein>
    <submittedName>
        <fullName evidence="1">Uncharacterized protein</fullName>
    </submittedName>
</protein>
<dbReference type="OrthoDB" id="10312888at2759"/>
<name>A0A2P5CL08_PARAD</name>
<comment type="caution">
    <text evidence="1">The sequence shown here is derived from an EMBL/GenBank/DDBJ whole genome shotgun (WGS) entry which is preliminary data.</text>
</comment>
<dbReference type="EMBL" id="JXTB01000119">
    <property type="protein sequence ID" value="PON61732.1"/>
    <property type="molecule type" value="Genomic_DNA"/>
</dbReference>
<dbReference type="Proteomes" id="UP000237105">
    <property type="component" value="Unassembled WGS sequence"/>
</dbReference>
<organism evidence="1 2">
    <name type="scientific">Parasponia andersonii</name>
    <name type="common">Sponia andersonii</name>
    <dbReference type="NCBI Taxonomy" id="3476"/>
    <lineage>
        <taxon>Eukaryota</taxon>
        <taxon>Viridiplantae</taxon>
        <taxon>Streptophyta</taxon>
        <taxon>Embryophyta</taxon>
        <taxon>Tracheophyta</taxon>
        <taxon>Spermatophyta</taxon>
        <taxon>Magnoliopsida</taxon>
        <taxon>eudicotyledons</taxon>
        <taxon>Gunneridae</taxon>
        <taxon>Pentapetalae</taxon>
        <taxon>rosids</taxon>
        <taxon>fabids</taxon>
        <taxon>Rosales</taxon>
        <taxon>Cannabaceae</taxon>
        <taxon>Parasponia</taxon>
    </lineage>
</organism>
<sequence>MRGILIYARLHAVGGEENDISEGCPCLAIDYDPNEVSSPGALLSIYGEFSSFGGIGAYLQGKAP</sequence>
<gene>
    <name evidence="1" type="ORF">PanWU01x14_143910</name>
</gene>